<reference evidence="1 2" key="1">
    <citation type="submission" date="2017-02" db="EMBL/GenBank/DDBJ databases">
        <authorList>
            <person name="Peterson S.W."/>
        </authorList>
    </citation>
    <scope>NUCLEOTIDE SEQUENCE [LARGE SCALE GENOMIC DNA]</scope>
    <source>
        <strain evidence="1 2">DSM 22323</strain>
    </source>
</reference>
<protein>
    <submittedName>
        <fullName evidence="1">Uncharacterized protein</fullName>
    </submittedName>
</protein>
<evidence type="ECO:0000313" key="1">
    <source>
        <dbReference type="EMBL" id="SKB85794.1"/>
    </source>
</evidence>
<keyword evidence="2" id="KW-1185">Reference proteome</keyword>
<evidence type="ECO:0000313" key="2">
    <source>
        <dbReference type="Proteomes" id="UP000191112"/>
    </source>
</evidence>
<organism evidence="1 2">
    <name type="scientific">Soonwooa buanensis</name>
    <dbReference type="NCBI Taxonomy" id="619805"/>
    <lineage>
        <taxon>Bacteria</taxon>
        <taxon>Pseudomonadati</taxon>
        <taxon>Bacteroidota</taxon>
        <taxon>Flavobacteriia</taxon>
        <taxon>Flavobacteriales</taxon>
        <taxon>Weeksellaceae</taxon>
        <taxon>Chryseobacterium group</taxon>
        <taxon>Soonwooa</taxon>
    </lineage>
</organism>
<accession>A0A1T5EPD6</accession>
<dbReference type="AlphaFoldDB" id="A0A1T5EPD6"/>
<proteinExistence type="predicted"/>
<sequence length="40" mass="4626">MSSVRVDFVKIISRAKSDFLIKVLDTKSLRFLLELTITKI</sequence>
<dbReference type="Proteomes" id="UP000191112">
    <property type="component" value="Unassembled WGS sequence"/>
</dbReference>
<name>A0A1T5EPD6_9FLAO</name>
<dbReference type="STRING" id="619805.SAMN05660477_01475"/>
<dbReference type="EMBL" id="FUYZ01000004">
    <property type="protein sequence ID" value="SKB85794.1"/>
    <property type="molecule type" value="Genomic_DNA"/>
</dbReference>
<gene>
    <name evidence="1" type="ORF">SAMN05660477_01475</name>
</gene>